<feature type="domain" description="HEPN AbiJ-N-terminal" evidence="1">
    <location>
        <begin position="1"/>
        <end position="152"/>
    </location>
</feature>
<evidence type="ECO:0000313" key="2">
    <source>
        <dbReference type="EMBL" id="ORE89449.1"/>
    </source>
</evidence>
<gene>
    <name evidence="2" type="ORF">ATO7_06200</name>
</gene>
<comment type="caution">
    <text evidence="2">The sequence shown here is derived from an EMBL/GenBank/DDBJ whole genome shotgun (WGS) entry which is preliminary data.</text>
</comment>
<dbReference type="Proteomes" id="UP000192342">
    <property type="component" value="Unassembled WGS sequence"/>
</dbReference>
<reference evidence="2 3" key="1">
    <citation type="submission" date="2013-04" db="EMBL/GenBank/DDBJ databases">
        <title>Oceanococcus atlanticus 22II-S10r2 Genome Sequencing.</title>
        <authorList>
            <person name="Lai Q."/>
            <person name="Li G."/>
            <person name="Shao Z."/>
        </authorList>
    </citation>
    <scope>NUCLEOTIDE SEQUENCE [LARGE SCALE GENOMIC DNA]</scope>
    <source>
        <strain evidence="2 3">22II-S10r2</strain>
    </source>
</reference>
<dbReference type="InterPro" id="IPR049503">
    <property type="entry name" value="AbiJ_NTD4"/>
</dbReference>
<dbReference type="AlphaFoldDB" id="A0A1Y1SJS1"/>
<accession>A0A1Y1SJS1</accession>
<dbReference type="EMBL" id="AQQV01000001">
    <property type="protein sequence ID" value="ORE89449.1"/>
    <property type="molecule type" value="Genomic_DNA"/>
</dbReference>
<dbReference type="OrthoDB" id="9786278at2"/>
<dbReference type="Pfam" id="PF18863">
    <property type="entry name" value="AbiJ_NTD4"/>
    <property type="match status" value="1"/>
</dbReference>
<evidence type="ECO:0000313" key="3">
    <source>
        <dbReference type="Proteomes" id="UP000192342"/>
    </source>
</evidence>
<proteinExistence type="predicted"/>
<protein>
    <submittedName>
        <fullName evidence="2">Site-specific recombinase, resolvase family protein</fullName>
    </submittedName>
</protein>
<name>A0A1Y1SJS1_9GAMM</name>
<organism evidence="2 3">
    <name type="scientific">Oceanococcus atlanticus</name>
    <dbReference type="NCBI Taxonomy" id="1317117"/>
    <lineage>
        <taxon>Bacteria</taxon>
        <taxon>Pseudomonadati</taxon>
        <taxon>Pseudomonadota</taxon>
        <taxon>Gammaproteobacteria</taxon>
        <taxon>Chromatiales</taxon>
        <taxon>Oceanococcaceae</taxon>
        <taxon>Oceanococcus</taxon>
    </lineage>
</organism>
<sequence>MKFGERMGLVEVSTTIQTSGMTSALRNSLWNVLDVCVWGSNDFDKGWQISENPYVDKFSTNLWFHFFKERLDSRSKYCVQILDVLRDWFFRGTWIDVYDFVEFVISYEEDSELDGLINQVLERELAGFRLINRQFVPITDELEKEAIEAALAPGPFEAARTHFRQALNLLADRENPDFRNSIKESISAVESVACELSGKPKATLGDALKVLEKEGQLHSALKSGFSSIYGYTSDADGIRHKLQEETKVDANDAKYFLVACTAFVNYLKSKHAAAT</sequence>
<keyword evidence="3" id="KW-1185">Reference proteome</keyword>
<dbReference type="RefSeq" id="WP_158523075.1">
    <property type="nucleotide sequence ID" value="NZ_AQQV01000001.1"/>
</dbReference>
<evidence type="ECO:0000259" key="1">
    <source>
        <dbReference type="Pfam" id="PF18863"/>
    </source>
</evidence>